<accession>A0ABW3VVH7</accession>
<name>A0ABW3VVH7_9ACTN</name>
<dbReference type="Gene3D" id="1.10.10.60">
    <property type="entry name" value="Homeodomain-like"/>
    <property type="match status" value="1"/>
</dbReference>
<evidence type="ECO:0000256" key="1">
    <source>
        <dbReference type="ARBA" id="ARBA00022491"/>
    </source>
</evidence>
<dbReference type="Proteomes" id="UP001597229">
    <property type="component" value="Unassembled WGS sequence"/>
</dbReference>
<sequence>MSRVRARPEEWSVLMRASRTAATTRGSKTVSRVERKREERVARILDATADELGSKGLSRFSLEDVAERLDVTKGSLYHYFPSREELVMAGIETLARRIMVELNAAVEGSEESATVRLRRLLTRQLDVVVWDYPASIELFTLRDPADVEGKVKAVRAGHDALFRGLVDEGLASGEFHLTSTAASLECMYSSINMSPLWIERDNPTRARQQIQELIDTLLMLVGVVPA</sequence>
<dbReference type="PANTHER" id="PTHR30055:SF175">
    <property type="entry name" value="HTH-TYPE TRANSCRIPTIONAL REPRESSOR KSTR2"/>
    <property type="match status" value="1"/>
</dbReference>
<keyword evidence="4" id="KW-0804">Transcription</keyword>
<protein>
    <submittedName>
        <fullName evidence="7">TetR/AcrR family transcriptional regulator</fullName>
    </submittedName>
</protein>
<evidence type="ECO:0000259" key="6">
    <source>
        <dbReference type="PROSITE" id="PS50977"/>
    </source>
</evidence>
<dbReference type="Pfam" id="PF00440">
    <property type="entry name" value="TetR_N"/>
    <property type="match status" value="1"/>
</dbReference>
<evidence type="ECO:0000256" key="2">
    <source>
        <dbReference type="ARBA" id="ARBA00023015"/>
    </source>
</evidence>
<dbReference type="PROSITE" id="PS50977">
    <property type="entry name" value="HTH_TETR_2"/>
    <property type="match status" value="1"/>
</dbReference>
<dbReference type="Gene3D" id="1.10.357.10">
    <property type="entry name" value="Tetracycline Repressor, domain 2"/>
    <property type="match status" value="1"/>
</dbReference>
<dbReference type="InterPro" id="IPR050109">
    <property type="entry name" value="HTH-type_TetR-like_transc_reg"/>
</dbReference>
<keyword evidence="8" id="KW-1185">Reference proteome</keyword>
<evidence type="ECO:0000256" key="4">
    <source>
        <dbReference type="ARBA" id="ARBA00023163"/>
    </source>
</evidence>
<dbReference type="SUPFAM" id="SSF46689">
    <property type="entry name" value="Homeodomain-like"/>
    <property type="match status" value="1"/>
</dbReference>
<dbReference type="EMBL" id="JBHTLX010000005">
    <property type="protein sequence ID" value="MFD1246790.1"/>
    <property type="molecule type" value="Genomic_DNA"/>
</dbReference>
<feature type="DNA-binding region" description="H-T-H motif" evidence="5">
    <location>
        <begin position="61"/>
        <end position="80"/>
    </location>
</feature>
<keyword evidence="1" id="KW-0678">Repressor</keyword>
<gene>
    <name evidence="7" type="ORF">ACFQ3F_03215</name>
</gene>
<evidence type="ECO:0000313" key="7">
    <source>
        <dbReference type="EMBL" id="MFD1246790.1"/>
    </source>
</evidence>
<dbReference type="SUPFAM" id="SSF48498">
    <property type="entry name" value="Tetracyclin repressor-like, C-terminal domain"/>
    <property type="match status" value="1"/>
</dbReference>
<dbReference type="InterPro" id="IPR001647">
    <property type="entry name" value="HTH_TetR"/>
</dbReference>
<keyword evidence="3 5" id="KW-0238">DNA-binding</keyword>
<dbReference type="PANTHER" id="PTHR30055">
    <property type="entry name" value="HTH-TYPE TRANSCRIPTIONAL REGULATOR RUTR"/>
    <property type="match status" value="1"/>
</dbReference>
<feature type="domain" description="HTH tetR-type" evidence="6">
    <location>
        <begin position="38"/>
        <end position="98"/>
    </location>
</feature>
<proteinExistence type="predicted"/>
<reference evidence="8" key="1">
    <citation type="journal article" date="2019" name="Int. J. Syst. Evol. Microbiol.">
        <title>The Global Catalogue of Microorganisms (GCM) 10K type strain sequencing project: providing services to taxonomists for standard genome sequencing and annotation.</title>
        <authorList>
            <consortium name="The Broad Institute Genomics Platform"/>
            <consortium name="The Broad Institute Genome Sequencing Center for Infectious Disease"/>
            <person name="Wu L."/>
            <person name="Ma J."/>
        </authorList>
    </citation>
    <scope>NUCLEOTIDE SEQUENCE [LARGE SCALE GENOMIC DNA]</scope>
    <source>
        <strain evidence="8">CCUG 52478</strain>
    </source>
</reference>
<dbReference type="PRINTS" id="PR00455">
    <property type="entry name" value="HTHTETR"/>
</dbReference>
<evidence type="ECO:0000256" key="3">
    <source>
        <dbReference type="ARBA" id="ARBA00023125"/>
    </source>
</evidence>
<comment type="caution">
    <text evidence="7">The sequence shown here is derived from an EMBL/GenBank/DDBJ whole genome shotgun (WGS) entry which is preliminary data.</text>
</comment>
<organism evidence="7 8">
    <name type="scientific">Nocardioides ginsengisoli</name>
    <dbReference type="NCBI Taxonomy" id="363868"/>
    <lineage>
        <taxon>Bacteria</taxon>
        <taxon>Bacillati</taxon>
        <taxon>Actinomycetota</taxon>
        <taxon>Actinomycetes</taxon>
        <taxon>Propionibacteriales</taxon>
        <taxon>Nocardioidaceae</taxon>
        <taxon>Nocardioides</taxon>
    </lineage>
</organism>
<evidence type="ECO:0000313" key="8">
    <source>
        <dbReference type="Proteomes" id="UP001597229"/>
    </source>
</evidence>
<dbReference type="InterPro" id="IPR009057">
    <property type="entry name" value="Homeodomain-like_sf"/>
</dbReference>
<dbReference type="InterPro" id="IPR036271">
    <property type="entry name" value="Tet_transcr_reg_TetR-rel_C_sf"/>
</dbReference>
<keyword evidence="2" id="KW-0805">Transcription regulation</keyword>
<evidence type="ECO:0000256" key="5">
    <source>
        <dbReference type="PROSITE-ProRule" id="PRU00335"/>
    </source>
</evidence>
<dbReference type="RefSeq" id="WP_367917732.1">
    <property type="nucleotide sequence ID" value="NZ_BAABAC010000005.1"/>
</dbReference>